<dbReference type="RefSeq" id="WP_013702094.1">
    <property type="nucleotide sequence ID" value="NC_015385.1"/>
</dbReference>
<reference evidence="9 10" key="1">
    <citation type="journal article" date="2011" name="Stand. Genomic Sci.">
        <title>Complete genome sequence of Treponema succinifaciens type strain (6091).</title>
        <authorList>
            <person name="Han C."/>
            <person name="Gronow S."/>
            <person name="Teshima H."/>
            <person name="Lapidus A."/>
            <person name="Nolan M."/>
            <person name="Lucas S."/>
            <person name="Hammon N."/>
            <person name="Deshpande S."/>
            <person name="Cheng J.F."/>
            <person name="Zeytun A."/>
            <person name="Tapia R."/>
            <person name="Goodwin L."/>
            <person name="Pitluck S."/>
            <person name="Liolios K."/>
            <person name="Pagani I."/>
            <person name="Ivanova N."/>
            <person name="Mavromatis K."/>
            <person name="Mikhailova N."/>
            <person name="Huntemann M."/>
            <person name="Pati A."/>
            <person name="Chen A."/>
            <person name="Palaniappan K."/>
            <person name="Land M."/>
            <person name="Hauser L."/>
            <person name="Brambilla E.M."/>
            <person name="Rohde M."/>
            <person name="Goker M."/>
            <person name="Woyke T."/>
            <person name="Bristow J."/>
            <person name="Eisen J.A."/>
            <person name="Markowitz V."/>
            <person name="Hugenholtz P."/>
            <person name="Kyrpides N.C."/>
            <person name="Klenk H.P."/>
            <person name="Detter J.C."/>
        </authorList>
    </citation>
    <scope>NUCLEOTIDE SEQUENCE [LARGE SCALE GENOMIC DNA]</scope>
    <source>
        <strain evidence="10">ATCC 33096 / DSM 2489 / 6091</strain>
    </source>
</reference>
<keyword evidence="3" id="KW-0808">Transferase</keyword>
<dbReference type="PANTHER" id="PTHR24421:SF10">
    <property type="entry name" value="NITRATE_NITRITE SENSOR PROTEIN NARQ"/>
    <property type="match status" value="1"/>
</dbReference>
<evidence type="ECO:0000256" key="6">
    <source>
        <dbReference type="SAM" id="Phobius"/>
    </source>
</evidence>
<dbReference type="Proteomes" id="UP000006852">
    <property type="component" value="Chromosome"/>
</dbReference>
<evidence type="ECO:0000256" key="3">
    <source>
        <dbReference type="ARBA" id="ARBA00022679"/>
    </source>
</evidence>
<evidence type="ECO:0000256" key="4">
    <source>
        <dbReference type="ARBA" id="ARBA00022777"/>
    </source>
</evidence>
<dbReference type="InterPro" id="IPR005467">
    <property type="entry name" value="His_kinase_dom"/>
</dbReference>
<evidence type="ECO:0000313" key="10">
    <source>
        <dbReference type="Proteomes" id="UP000006852"/>
    </source>
</evidence>
<proteinExistence type="predicted"/>
<keyword evidence="4 9" id="KW-0418">Kinase</keyword>
<dbReference type="eggNOG" id="COG4585">
    <property type="taxonomic scope" value="Bacteria"/>
</dbReference>
<dbReference type="HOGENOM" id="CLU_782893_0_0_12"/>
<keyword evidence="7" id="KW-0732">Signal</keyword>
<dbReference type="EMBL" id="CP002631">
    <property type="protein sequence ID" value="AEB14836.1"/>
    <property type="molecule type" value="Genomic_DNA"/>
</dbReference>
<evidence type="ECO:0000313" key="9">
    <source>
        <dbReference type="EMBL" id="AEB14836.1"/>
    </source>
</evidence>
<dbReference type="Gene3D" id="1.20.5.1930">
    <property type="match status" value="1"/>
</dbReference>
<dbReference type="EC" id="2.7.13.3" evidence="2"/>
<protein>
    <recommendedName>
        <fullName evidence="2">histidine kinase</fullName>
        <ecNumber evidence="2">2.7.13.3</ecNumber>
    </recommendedName>
</protein>
<keyword evidence="6" id="KW-0812">Transmembrane</keyword>
<dbReference type="STRING" id="869209.Tresu_1956"/>
<evidence type="ECO:0000256" key="5">
    <source>
        <dbReference type="ARBA" id="ARBA00023012"/>
    </source>
</evidence>
<dbReference type="CDD" id="cd16917">
    <property type="entry name" value="HATPase_UhpB-NarQ-NarX-like"/>
    <property type="match status" value="1"/>
</dbReference>
<evidence type="ECO:0000256" key="7">
    <source>
        <dbReference type="SAM" id="SignalP"/>
    </source>
</evidence>
<dbReference type="SUPFAM" id="SSF55874">
    <property type="entry name" value="ATPase domain of HSP90 chaperone/DNA topoisomerase II/histidine kinase"/>
    <property type="match status" value="1"/>
</dbReference>
<evidence type="ECO:0000256" key="1">
    <source>
        <dbReference type="ARBA" id="ARBA00000085"/>
    </source>
</evidence>
<dbReference type="Pfam" id="PF02518">
    <property type="entry name" value="HATPase_c"/>
    <property type="match status" value="1"/>
</dbReference>
<dbReference type="KEGG" id="tsu:Tresu_1956"/>
<dbReference type="GO" id="GO:0000160">
    <property type="term" value="P:phosphorelay signal transduction system"/>
    <property type="evidence" value="ECO:0007669"/>
    <property type="project" value="UniProtKB-KW"/>
</dbReference>
<evidence type="ECO:0000259" key="8">
    <source>
        <dbReference type="PROSITE" id="PS50109"/>
    </source>
</evidence>
<reference evidence="10" key="2">
    <citation type="submission" date="2011-04" db="EMBL/GenBank/DDBJ databases">
        <title>The complete genome of chromosome of Treponema succinifaciens DSM 2489.</title>
        <authorList>
            <person name="Lucas S."/>
            <person name="Copeland A."/>
            <person name="Lapidus A."/>
            <person name="Bruce D."/>
            <person name="Goodwin L."/>
            <person name="Pitluck S."/>
            <person name="Peters L."/>
            <person name="Kyrpides N."/>
            <person name="Mavromatis K."/>
            <person name="Ivanova N."/>
            <person name="Ovchinnikova G."/>
            <person name="Teshima H."/>
            <person name="Detter J.C."/>
            <person name="Tapia R."/>
            <person name="Han C."/>
            <person name="Land M."/>
            <person name="Hauser L."/>
            <person name="Markowitz V."/>
            <person name="Cheng J.-F."/>
            <person name="Hugenholtz P."/>
            <person name="Woyke T."/>
            <person name="Wu D."/>
            <person name="Gronow S."/>
            <person name="Wellnitz S."/>
            <person name="Brambilla E."/>
            <person name="Klenk H.-P."/>
            <person name="Eisen J.A."/>
        </authorList>
    </citation>
    <scope>NUCLEOTIDE SEQUENCE [LARGE SCALE GENOMIC DNA]</scope>
    <source>
        <strain evidence="10">ATCC 33096 / DSM 2489 / 6091</strain>
    </source>
</reference>
<dbReference type="AlphaFoldDB" id="F2NTB3"/>
<sequence>MKKITVFILSVLFSFPTFAHKAQKQAEPLMMEGITQKWMECESAEEAEFKKHLEDFRAEVKNASHSDTVIYYFPEAKVVYENILDGINEGDRQKIAENVRGWEILQKNLARFQLEQVYYSYRILIFVIIIALLASLVFSVMYLLSSKLRKENLAFTARMIKTQEAERERISCELHDTVCQDLGVLQFRLEDEESVSLCKKIASDVRSVCYALTPSDLGEGILEALISLCHVLQKQSGVEIVLSIQDELKNNKAFKTFPKDKSLNIYRIAQEIITNAIKHSEAESISVPVRTVDEKSFKIIVSDDGKGFDLKNALKKKNHFGLKNIQTRAEGLGGGVSFNTEKGAGTQVTVTVPY</sequence>
<gene>
    <name evidence="9" type="ordered locus">Tresu_1956</name>
</gene>
<keyword evidence="10" id="KW-1185">Reference proteome</keyword>
<dbReference type="InterPro" id="IPR050482">
    <property type="entry name" value="Sensor_HK_TwoCompSys"/>
</dbReference>
<feature type="domain" description="Histidine kinase" evidence="8">
    <location>
        <begin position="265"/>
        <end position="354"/>
    </location>
</feature>
<dbReference type="PANTHER" id="PTHR24421">
    <property type="entry name" value="NITRATE/NITRITE SENSOR PROTEIN NARX-RELATED"/>
    <property type="match status" value="1"/>
</dbReference>
<keyword evidence="6" id="KW-0472">Membrane</keyword>
<keyword evidence="6" id="KW-1133">Transmembrane helix</keyword>
<feature type="signal peptide" evidence="7">
    <location>
        <begin position="1"/>
        <end position="19"/>
    </location>
</feature>
<name>F2NTB3_TRES6</name>
<feature type="transmembrane region" description="Helical" evidence="6">
    <location>
        <begin position="119"/>
        <end position="144"/>
    </location>
</feature>
<accession>F2NTB3</accession>
<dbReference type="GO" id="GO:0004673">
    <property type="term" value="F:protein histidine kinase activity"/>
    <property type="evidence" value="ECO:0007669"/>
    <property type="project" value="UniProtKB-EC"/>
</dbReference>
<dbReference type="PROSITE" id="PS50109">
    <property type="entry name" value="HIS_KIN"/>
    <property type="match status" value="1"/>
</dbReference>
<dbReference type="GeneID" id="302999085"/>
<feature type="chain" id="PRO_5003287422" description="histidine kinase" evidence="7">
    <location>
        <begin position="20"/>
        <end position="354"/>
    </location>
</feature>
<evidence type="ECO:0000256" key="2">
    <source>
        <dbReference type="ARBA" id="ARBA00012438"/>
    </source>
</evidence>
<dbReference type="InterPro" id="IPR036890">
    <property type="entry name" value="HATPase_C_sf"/>
</dbReference>
<dbReference type="Gene3D" id="3.30.565.10">
    <property type="entry name" value="Histidine kinase-like ATPase, C-terminal domain"/>
    <property type="match status" value="1"/>
</dbReference>
<comment type="catalytic activity">
    <reaction evidence="1">
        <text>ATP + protein L-histidine = ADP + protein N-phospho-L-histidine.</text>
        <dbReference type="EC" id="2.7.13.3"/>
    </reaction>
</comment>
<organism evidence="9 10">
    <name type="scientific">Treponema succinifaciens (strain ATCC 33096 / DSM 2489 / 6091)</name>
    <dbReference type="NCBI Taxonomy" id="869209"/>
    <lineage>
        <taxon>Bacteria</taxon>
        <taxon>Pseudomonadati</taxon>
        <taxon>Spirochaetota</taxon>
        <taxon>Spirochaetia</taxon>
        <taxon>Spirochaetales</taxon>
        <taxon>Treponemataceae</taxon>
        <taxon>Treponema</taxon>
    </lineage>
</organism>
<dbReference type="SMART" id="SM00387">
    <property type="entry name" value="HATPase_c"/>
    <property type="match status" value="1"/>
</dbReference>
<keyword evidence="5" id="KW-0902">Two-component regulatory system</keyword>
<dbReference type="InterPro" id="IPR003594">
    <property type="entry name" value="HATPase_dom"/>
</dbReference>
<dbReference type="OrthoDB" id="199946at2"/>